<feature type="domain" description="EGF-like" evidence="10">
    <location>
        <begin position="184"/>
        <end position="222"/>
    </location>
</feature>
<dbReference type="SMART" id="SM00131">
    <property type="entry name" value="KU"/>
    <property type="match status" value="9"/>
</dbReference>
<evidence type="ECO:0000256" key="3">
    <source>
        <dbReference type="ARBA" id="ARBA00022690"/>
    </source>
</evidence>
<keyword evidence="4 9" id="KW-0732">Signal</keyword>
<evidence type="ECO:0000259" key="10">
    <source>
        <dbReference type="PROSITE" id="PS50026"/>
    </source>
</evidence>
<protein>
    <submittedName>
        <fullName evidence="13">Papilin</fullName>
    </submittedName>
</protein>
<dbReference type="PROSITE" id="PS50279">
    <property type="entry name" value="BPTI_KUNITZ_2"/>
    <property type="match status" value="9"/>
</dbReference>
<feature type="domain" description="Chitin-binding type-2" evidence="12">
    <location>
        <begin position="897"/>
        <end position="951"/>
    </location>
</feature>
<dbReference type="InterPro" id="IPR002557">
    <property type="entry name" value="Chitin-bd_dom"/>
</dbReference>
<evidence type="ECO:0000259" key="11">
    <source>
        <dbReference type="PROSITE" id="PS50279"/>
    </source>
</evidence>
<evidence type="ECO:0000256" key="7">
    <source>
        <dbReference type="ARBA" id="ARBA00023157"/>
    </source>
</evidence>
<name>A0A8X6Y2K0_9ARAC</name>
<sequence>MTGLWCLVILSTVAWQGYGNSLESETENRLEHILGQYDEKYGCISDGQYPNYDNCGTFIQCSNRIKTVMPCPKGLHYSEKTQRCEQPCDARCNVTLSCECKWPTCGLKDFCFLPPVTGPCRAEFRNYYFNKFTGKCEKFIYGGCDGNKNNFEKKEDCEKNCGKSDCHSHSDCSSTQECFKNQCQNACKPGKCGMGAECRVFNHEALCRCPPGYTGDPRVHCKKEDEPEFKCGEDGLYPNPDNCSSFIQCSNGIEHVMPCPEDLHFDVKTKRCQQPCEAYCNNTLSCSCKWSTCGLDDVCFLPKEVGICRALIPRVYFNKRTGKCESFRFGGCGGNENNFRTVRECENRCHVHSTSERDSSFSFCGLPASVGPCKEFEVRYHYNMFTDKCETFNYSGCEGNRNNFKTKEACEKECGHQSSGGCHSNNDCSSTEKCFQNQCQYACQLGTCAIGAKCIVINHKPQCRCPPGYTGDPYVRCRKENYDDTCRLPAERGPCEALIPRYFFDYKKGSCEIFVYSGCKGNTNNFETLEECETRCLKKTLNSEDTCRLPSKQGPCVGRFLRYFFDHTKGRCEEFIYGGCDGNANSFDTVTECEKICLRKTLNSENTCRLPSKTGPCDGHFPRYFFDHTKGNCEEFIYGGCGGNSNNFKTRQECELRCLMKTSDSEDTCRLPSEKGRCRGHFPRYFFDHTKGNCEEFIYGGCDGNSNNFKTKEECELSCLRNSEVTPITFHPMEDVTIWMEDEDSEIPSERNCTTSIACRCGWPECDQNTEIVDDICKLPSKTGPCKGHFRRYFFDHTKGNCEEFIYGGCEANANNFETVRECENKCLRRTLNSENICRLPSKQGPCRGHFPRYFFDHTKGKCEEFIYGGCEGNPNNFETVTECEQACLRKSEYSEEKPCSEEGKFQDLQSCDSYIECSNGVEKRMTCPRGLHFNEASGECDSPCEARCDPSLASRCGWPMYSDY</sequence>
<dbReference type="InterPro" id="IPR050098">
    <property type="entry name" value="TFPI/VKTCI-like"/>
</dbReference>
<evidence type="ECO:0000256" key="5">
    <source>
        <dbReference type="ARBA" id="ARBA00022737"/>
    </source>
</evidence>
<evidence type="ECO:0000256" key="8">
    <source>
        <dbReference type="PROSITE-ProRule" id="PRU00076"/>
    </source>
</evidence>
<dbReference type="EMBL" id="BMAV01014797">
    <property type="protein sequence ID" value="GFY63481.1"/>
    <property type="molecule type" value="Genomic_DNA"/>
</dbReference>
<dbReference type="InterPro" id="IPR020901">
    <property type="entry name" value="Prtase_inh_Kunz-CS"/>
</dbReference>
<evidence type="ECO:0000313" key="14">
    <source>
        <dbReference type="Proteomes" id="UP000886998"/>
    </source>
</evidence>
<feature type="domain" description="Chitin-binding type-2" evidence="12">
    <location>
        <begin position="228"/>
        <end position="282"/>
    </location>
</feature>
<comment type="subcellular location">
    <subcellularLocation>
        <location evidence="1">Secreted</location>
    </subcellularLocation>
</comment>
<feature type="domain" description="BPTI/Kunitz inhibitor" evidence="11">
    <location>
        <begin position="486"/>
        <end position="536"/>
    </location>
</feature>
<keyword evidence="14" id="KW-1185">Reference proteome</keyword>
<organism evidence="13 14">
    <name type="scientific">Trichonephila inaurata madagascariensis</name>
    <dbReference type="NCBI Taxonomy" id="2747483"/>
    <lineage>
        <taxon>Eukaryota</taxon>
        <taxon>Metazoa</taxon>
        <taxon>Ecdysozoa</taxon>
        <taxon>Arthropoda</taxon>
        <taxon>Chelicerata</taxon>
        <taxon>Arachnida</taxon>
        <taxon>Araneae</taxon>
        <taxon>Araneomorphae</taxon>
        <taxon>Entelegynae</taxon>
        <taxon>Araneoidea</taxon>
        <taxon>Nephilidae</taxon>
        <taxon>Trichonephila</taxon>
        <taxon>Trichonephila inaurata</taxon>
    </lineage>
</organism>
<dbReference type="InterPro" id="IPR000742">
    <property type="entry name" value="EGF"/>
</dbReference>
<dbReference type="Gene3D" id="4.10.410.10">
    <property type="entry name" value="Pancreatic trypsin inhibitor Kunitz domain"/>
    <property type="match status" value="9"/>
</dbReference>
<feature type="domain" description="BPTI/Kunitz inhibitor" evidence="11">
    <location>
        <begin position="777"/>
        <end position="827"/>
    </location>
</feature>
<feature type="domain" description="BPTI/Kunitz inhibitor" evidence="11">
    <location>
        <begin position="608"/>
        <end position="658"/>
    </location>
</feature>
<dbReference type="GO" id="GO:0008061">
    <property type="term" value="F:chitin binding"/>
    <property type="evidence" value="ECO:0007669"/>
    <property type="project" value="InterPro"/>
</dbReference>
<dbReference type="Pfam" id="PF00014">
    <property type="entry name" value="Kunitz_BPTI"/>
    <property type="match status" value="9"/>
</dbReference>
<evidence type="ECO:0000313" key="13">
    <source>
        <dbReference type="EMBL" id="GFY63481.1"/>
    </source>
</evidence>
<dbReference type="SMART" id="SM00494">
    <property type="entry name" value="ChtBD2"/>
    <property type="match status" value="3"/>
</dbReference>
<feature type="chain" id="PRO_5036463432" evidence="9">
    <location>
        <begin position="20"/>
        <end position="965"/>
    </location>
</feature>
<dbReference type="PROSITE" id="PS01186">
    <property type="entry name" value="EGF_2"/>
    <property type="match status" value="2"/>
</dbReference>
<feature type="domain" description="BPTI/Kunitz inhibitor" evidence="11">
    <location>
        <begin position="364"/>
        <end position="414"/>
    </location>
</feature>
<dbReference type="GO" id="GO:0005615">
    <property type="term" value="C:extracellular space"/>
    <property type="evidence" value="ECO:0007669"/>
    <property type="project" value="TreeGrafter"/>
</dbReference>
<dbReference type="InterPro" id="IPR036880">
    <property type="entry name" value="Kunitz_BPTI_sf"/>
</dbReference>
<dbReference type="PROSITE" id="PS50940">
    <property type="entry name" value="CHIT_BIND_II"/>
    <property type="match status" value="3"/>
</dbReference>
<dbReference type="PANTHER" id="PTHR10083:SF374">
    <property type="entry name" value="BPTI_KUNITZ INHIBITOR DOMAIN-CONTAINING PROTEIN"/>
    <property type="match status" value="1"/>
</dbReference>
<keyword evidence="6" id="KW-0722">Serine protease inhibitor</keyword>
<feature type="domain" description="BPTI/Kunitz inhibitor" evidence="11">
    <location>
        <begin position="669"/>
        <end position="719"/>
    </location>
</feature>
<dbReference type="GO" id="GO:0004867">
    <property type="term" value="F:serine-type endopeptidase inhibitor activity"/>
    <property type="evidence" value="ECO:0007669"/>
    <property type="project" value="UniProtKB-KW"/>
</dbReference>
<keyword evidence="2" id="KW-0964">Secreted</keyword>
<accession>A0A8X6Y2K0</accession>
<evidence type="ECO:0000256" key="2">
    <source>
        <dbReference type="ARBA" id="ARBA00022525"/>
    </source>
</evidence>
<keyword evidence="8" id="KW-0245">EGF-like domain</keyword>
<dbReference type="Proteomes" id="UP000886998">
    <property type="component" value="Unassembled WGS sequence"/>
</dbReference>
<evidence type="ECO:0000256" key="1">
    <source>
        <dbReference type="ARBA" id="ARBA00004613"/>
    </source>
</evidence>
<dbReference type="FunFam" id="4.10.410.10:FF:000011">
    <property type="entry name" value="Tissue factor pathway inhibitor"/>
    <property type="match status" value="1"/>
</dbReference>
<feature type="domain" description="BPTI/Kunitz inhibitor" evidence="11">
    <location>
        <begin position="111"/>
        <end position="161"/>
    </location>
</feature>
<keyword evidence="3" id="KW-0646">Protease inhibitor</keyword>
<feature type="domain" description="BPTI/Kunitz inhibitor" evidence="11">
    <location>
        <begin position="838"/>
        <end position="888"/>
    </location>
</feature>
<dbReference type="OrthoDB" id="6437609at2759"/>
<dbReference type="PROSITE" id="PS00280">
    <property type="entry name" value="BPTI_KUNITZ_1"/>
    <property type="match status" value="6"/>
</dbReference>
<keyword evidence="5" id="KW-0677">Repeat</keyword>
<comment type="caution">
    <text evidence="8">Lacks conserved residue(s) required for the propagation of feature annotation.</text>
</comment>
<dbReference type="Gene3D" id="2.170.140.10">
    <property type="entry name" value="Chitin binding domain"/>
    <property type="match status" value="3"/>
</dbReference>
<dbReference type="FunFam" id="4.10.410.10:FF:000020">
    <property type="entry name" value="Collagen, type VI, alpha 3"/>
    <property type="match status" value="1"/>
</dbReference>
<dbReference type="PANTHER" id="PTHR10083">
    <property type="entry name" value="KUNITZ-TYPE PROTEASE INHIBITOR-RELATED"/>
    <property type="match status" value="1"/>
</dbReference>
<evidence type="ECO:0000256" key="6">
    <source>
        <dbReference type="ARBA" id="ARBA00022900"/>
    </source>
</evidence>
<dbReference type="FunFam" id="4.10.410.10:FF:000021">
    <property type="entry name" value="Serine protease inhibitor, putative"/>
    <property type="match status" value="4"/>
</dbReference>
<comment type="caution">
    <text evidence="13">The sequence shown here is derived from an EMBL/GenBank/DDBJ whole genome shotgun (WGS) entry which is preliminary data.</text>
</comment>
<feature type="domain" description="Chitin-binding type-2" evidence="12">
    <location>
        <begin position="40"/>
        <end position="94"/>
    </location>
</feature>
<dbReference type="FunFam" id="4.10.410.10:FF:000004">
    <property type="entry name" value="Tissue factor pathway inhibitor"/>
    <property type="match status" value="1"/>
</dbReference>
<proteinExistence type="predicted"/>
<feature type="domain" description="EGF-like" evidence="10">
    <location>
        <begin position="440"/>
        <end position="478"/>
    </location>
</feature>
<evidence type="ECO:0000256" key="9">
    <source>
        <dbReference type="SAM" id="SignalP"/>
    </source>
</evidence>
<dbReference type="InterPro" id="IPR036508">
    <property type="entry name" value="Chitin-bd_dom_sf"/>
</dbReference>
<feature type="domain" description="BPTI/Kunitz inhibitor" evidence="11">
    <location>
        <begin position="547"/>
        <end position="597"/>
    </location>
</feature>
<dbReference type="PROSITE" id="PS50026">
    <property type="entry name" value="EGF_3"/>
    <property type="match status" value="2"/>
</dbReference>
<dbReference type="PRINTS" id="PR00759">
    <property type="entry name" value="BASICPTASE"/>
</dbReference>
<keyword evidence="7" id="KW-1015">Disulfide bond</keyword>
<dbReference type="InterPro" id="IPR002223">
    <property type="entry name" value="Kunitz_BPTI"/>
</dbReference>
<dbReference type="CDD" id="cd00109">
    <property type="entry name" value="Kunitz-type"/>
    <property type="match status" value="8"/>
</dbReference>
<dbReference type="Pfam" id="PF01607">
    <property type="entry name" value="CBM_14"/>
    <property type="match status" value="3"/>
</dbReference>
<dbReference type="SUPFAM" id="SSF57362">
    <property type="entry name" value="BPTI-like"/>
    <property type="match status" value="9"/>
</dbReference>
<evidence type="ECO:0000256" key="4">
    <source>
        <dbReference type="ARBA" id="ARBA00022729"/>
    </source>
</evidence>
<gene>
    <name evidence="13" type="primary">Ppn</name>
    <name evidence="13" type="ORF">TNIN_335861</name>
</gene>
<reference evidence="13" key="1">
    <citation type="submission" date="2020-08" db="EMBL/GenBank/DDBJ databases">
        <title>Multicomponent nature underlies the extraordinary mechanical properties of spider dragline silk.</title>
        <authorList>
            <person name="Kono N."/>
            <person name="Nakamura H."/>
            <person name="Mori M."/>
            <person name="Yoshida Y."/>
            <person name="Ohtoshi R."/>
            <person name="Malay A.D."/>
            <person name="Moran D.A.P."/>
            <person name="Tomita M."/>
            <person name="Numata K."/>
            <person name="Arakawa K."/>
        </authorList>
    </citation>
    <scope>NUCLEOTIDE SEQUENCE</scope>
</reference>
<evidence type="ECO:0000259" key="12">
    <source>
        <dbReference type="PROSITE" id="PS50940"/>
    </source>
</evidence>
<feature type="signal peptide" evidence="9">
    <location>
        <begin position="1"/>
        <end position="19"/>
    </location>
</feature>
<feature type="domain" description="BPTI/Kunitz inhibitor" evidence="11">
    <location>
        <begin position="299"/>
        <end position="349"/>
    </location>
</feature>
<dbReference type="AlphaFoldDB" id="A0A8X6Y2K0"/>
<dbReference type="SMART" id="SM00181">
    <property type="entry name" value="EGF"/>
    <property type="match status" value="2"/>
</dbReference>
<dbReference type="SUPFAM" id="SSF57625">
    <property type="entry name" value="Invertebrate chitin-binding proteins"/>
    <property type="match status" value="3"/>
</dbReference>